<protein>
    <submittedName>
        <fullName evidence="9">Plasma membrane ATPase</fullName>
    </submittedName>
</protein>
<dbReference type="EMBL" id="JAWWNJ010000023">
    <property type="protein sequence ID" value="KAK7033379.1"/>
    <property type="molecule type" value="Genomic_DNA"/>
</dbReference>
<keyword evidence="3" id="KW-0547">Nucleotide-binding</keyword>
<dbReference type="InterPro" id="IPR004014">
    <property type="entry name" value="ATPase_P-typ_cation-transptr_N"/>
</dbReference>
<dbReference type="Gene3D" id="1.20.1110.10">
    <property type="entry name" value="Calcium-transporting ATPase, transmembrane domain"/>
    <property type="match status" value="2"/>
</dbReference>
<gene>
    <name evidence="9" type="ORF">R3P38DRAFT_2922357</name>
</gene>
<dbReference type="InterPro" id="IPR023298">
    <property type="entry name" value="ATPase_P-typ_TM_dom_sf"/>
</dbReference>
<evidence type="ECO:0000256" key="6">
    <source>
        <dbReference type="ARBA" id="ARBA00023136"/>
    </source>
</evidence>
<accession>A0AAW0C352</accession>
<evidence type="ECO:0000313" key="9">
    <source>
        <dbReference type="EMBL" id="KAK7033379.1"/>
    </source>
</evidence>
<dbReference type="GO" id="GO:0006812">
    <property type="term" value="P:monoatomic cation transport"/>
    <property type="evidence" value="ECO:0007669"/>
    <property type="project" value="UniProtKB-ARBA"/>
</dbReference>
<evidence type="ECO:0000313" key="10">
    <source>
        <dbReference type="Proteomes" id="UP001362999"/>
    </source>
</evidence>
<feature type="transmembrane region" description="Helical" evidence="7">
    <location>
        <begin position="632"/>
        <end position="654"/>
    </location>
</feature>
<feature type="transmembrane region" description="Helical" evidence="7">
    <location>
        <begin position="60"/>
        <end position="82"/>
    </location>
</feature>
<dbReference type="SUPFAM" id="SSF81653">
    <property type="entry name" value="Calcium ATPase, transduction domain A"/>
    <property type="match status" value="1"/>
</dbReference>
<evidence type="ECO:0000256" key="3">
    <source>
        <dbReference type="ARBA" id="ARBA00022741"/>
    </source>
</evidence>
<feature type="domain" description="Cation-transporting P-type ATPase N-terminal" evidence="8">
    <location>
        <begin position="10"/>
        <end position="84"/>
    </location>
</feature>
<organism evidence="9 10">
    <name type="scientific">Favolaschia claudopus</name>
    <dbReference type="NCBI Taxonomy" id="2862362"/>
    <lineage>
        <taxon>Eukaryota</taxon>
        <taxon>Fungi</taxon>
        <taxon>Dikarya</taxon>
        <taxon>Basidiomycota</taxon>
        <taxon>Agaricomycotina</taxon>
        <taxon>Agaricomycetes</taxon>
        <taxon>Agaricomycetidae</taxon>
        <taxon>Agaricales</taxon>
        <taxon>Marasmiineae</taxon>
        <taxon>Mycenaceae</taxon>
        <taxon>Favolaschia</taxon>
    </lineage>
</organism>
<feature type="transmembrane region" description="Helical" evidence="7">
    <location>
        <begin position="269"/>
        <end position="292"/>
    </location>
</feature>
<dbReference type="InterPro" id="IPR023214">
    <property type="entry name" value="HAD_sf"/>
</dbReference>
<comment type="subcellular location">
    <subcellularLocation>
        <location evidence="1">Membrane</location>
        <topology evidence="1">Multi-pass membrane protein</topology>
    </subcellularLocation>
</comment>
<proteinExistence type="predicted"/>
<dbReference type="GO" id="GO:0005524">
    <property type="term" value="F:ATP binding"/>
    <property type="evidence" value="ECO:0007669"/>
    <property type="project" value="UniProtKB-KW"/>
</dbReference>
<feature type="transmembrane region" description="Helical" evidence="7">
    <location>
        <begin position="700"/>
        <end position="720"/>
    </location>
</feature>
<dbReference type="SMART" id="SM00831">
    <property type="entry name" value="Cation_ATPase_N"/>
    <property type="match status" value="1"/>
</dbReference>
<evidence type="ECO:0000256" key="5">
    <source>
        <dbReference type="ARBA" id="ARBA00022989"/>
    </source>
</evidence>
<evidence type="ECO:0000259" key="8">
    <source>
        <dbReference type="SMART" id="SM00831"/>
    </source>
</evidence>
<evidence type="ECO:0000256" key="2">
    <source>
        <dbReference type="ARBA" id="ARBA00022692"/>
    </source>
</evidence>
<dbReference type="Pfam" id="PF00690">
    <property type="entry name" value="Cation_ATPase_N"/>
    <property type="match status" value="1"/>
</dbReference>
<reference evidence="9 10" key="1">
    <citation type="journal article" date="2024" name="J Genomics">
        <title>Draft genome sequencing and assembly of Favolaschia claudopus CIRM-BRFM 2984 isolated from oak limbs.</title>
        <authorList>
            <person name="Navarro D."/>
            <person name="Drula E."/>
            <person name="Chaduli D."/>
            <person name="Cazenave R."/>
            <person name="Ahrendt S."/>
            <person name="Wang J."/>
            <person name="Lipzen A."/>
            <person name="Daum C."/>
            <person name="Barry K."/>
            <person name="Grigoriev I.V."/>
            <person name="Favel A."/>
            <person name="Rosso M.N."/>
            <person name="Martin F."/>
        </authorList>
    </citation>
    <scope>NUCLEOTIDE SEQUENCE [LARGE SCALE GENOMIC DNA]</scope>
    <source>
        <strain evidence="9 10">CIRM-BRFM 2984</strain>
    </source>
</reference>
<keyword evidence="10" id="KW-1185">Reference proteome</keyword>
<dbReference type="Proteomes" id="UP001362999">
    <property type="component" value="Unassembled WGS sequence"/>
</dbReference>
<feature type="transmembrane region" description="Helical" evidence="7">
    <location>
        <begin position="740"/>
        <end position="761"/>
    </location>
</feature>
<evidence type="ECO:0000256" key="7">
    <source>
        <dbReference type="SAM" id="Phobius"/>
    </source>
</evidence>
<dbReference type="PRINTS" id="PR00120">
    <property type="entry name" value="HATPASE"/>
</dbReference>
<dbReference type="InterPro" id="IPR001757">
    <property type="entry name" value="P_typ_ATPase"/>
</dbReference>
<feature type="transmembrane region" description="Helical" evidence="7">
    <location>
        <begin position="814"/>
        <end position="835"/>
    </location>
</feature>
<dbReference type="Gene3D" id="3.40.50.1000">
    <property type="entry name" value="HAD superfamily/HAD-like"/>
    <property type="match status" value="1"/>
</dbReference>
<dbReference type="Gene3D" id="3.40.1110.10">
    <property type="entry name" value="Calcium-transporting ATPase, cytoplasmic domain N"/>
    <property type="match status" value="1"/>
</dbReference>
<feature type="transmembrane region" description="Helical" evidence="7">
    <location>
        <begin position="238"/>
        <end position="263"/>
    </location>
</feature>
<dbReference type="Pfam" id="PF00122">
    <property type="entry name" value="E1-E2_ATPase"/>
    <property type="match status" value="1"/>
</dbReference>
<feature type="transmembrane region" description="Helical" evidence="7">
    <location>
        <begin position="94"/>
        <end position="112"/>
    </location>
</feature>
<dbReference type="PANTHER" id="PTHR42861">
    <property type="entry name" value="CALCIUM-TRANSPORTING ATPASE"/>
    <property type="match status" value="1"/>
</dbReference>
<keyword evidence="2 7" id="KW-0812">Transmembrane</keyword>
<feature type="transmembrane region" description="Helical" evidence="7">
    <location>
        <begin position="773"/>
        <end position="794"/>
    </location>
</feature>
<dbReference type="GO" id="GO:0016887">
    <property type="term" value="F:ATP hydrolysis activity"/>
    <property type="evidence" value="ECO:0007669"/>
    <property type="project" value="InterPro"/>
</dbReference>
<keyword evidence="6 7" id="KW-0472">Membrane</keyword>
<feature type="transmembrane region" description="Helical" evidence="7">
    <location>
        <begin position="660"/>
        <end position="679"/>
    </location>
</feature>
<dbReference type="Gene3D" id="2.70.150.10">
    <property type="entry name" value="Calcium-transporting ATPase, cytoplasmic transduction domain A"/>
    <property type="match status" value="1"/>
</dbReference>
<evidence type="ECO:0000256" key="4">
    <source>
        <dbReference type="ARBA" id="ARBA00022840"/>
    </source>
</evidence>
<keyword evidence="5 7" id="KW-1133">Transmembrane helix</keyword>
<sequence>MASTAPGSVDIAEAPLEGVYQQLQCTEDGLTTDEATRRLGEWKRELERVPKPRQGFVAQFLSYLSNPVCWMLGGSALGLIALSSGPHHAPNWSTFLGLIILLCCNAAVGVFSERQASLAIKKLKQSPTFAEGFVQMVRVRRDGQWVEMDSAQLVAGDMISLSKNDVIPADCRLTSGRLYMSGYLQAEPSKVTGDLCLTGWRTSSGSASALVIAKGKKCLANGLPGSSLNGLPGIVARLSIFCFVLIMVFFVAEAVVLYAGFHYTYHRGVAALFVLLIGGIPIAIPALVSVALSAGVIEMANHNVLTTRLAAVEELARVTVLGVGQTALTEEQYAVADVKAYPPFTEAELRSMAAYSQSSKPATAGMSDSSFYAEWNEYYSGPAMGHPDIEILKWRALNHVDGPIQVTYRTQGSTRIKRVAKGIPGHIAENWTRNHTAAAEDQFEGDIDEFTLQGVNVLALAYEELEGDDPEAFGNGFELVGLVGFRQPLREGTEHAVADLTALGLQMKLVTTDLDLTTAKATGRRIGLGDNIFPSVAFTYESYQGQPLDELIIERNGFTSAYDVMSAYHPLVSTLVVSNFAGKHSDLASTANVSITINQFGGDFAISAPSSLPTLVEAVRISRRISWRLRACFIYACTICIRTVLCFSLLQFIYKLDFPPFMILLVALVTDMAILTLSVDHAVPTSAKPRQWDLVEILSYSAVYGVYLAFSTIFLVQLILRTHFFQRTFSLSLDAASLDSQLHMLVFLQVAQISHALLFIVRSGTLPSFCYRPSLAAIGVFCVAQTTTSIIALYANWEFAAVHSLDPKWIGVVWVWNIIWYIPLDLIKFGIGYGLRCIQKKRF</sequence>
<dbReference type="InterPro" id="IPR023299">
    <property type="entry name" value="ATPase_P-typ_cyto_dom_N"/>
</dbReference>
<dbReference type="InterPro" id="IPR008250">
    <property type="entry name" value="ATPase_P-typ_transduc_dom_A_sf"/>
</dbReference>
<evidence type="ECO:0000256" key="1">
    <source>
        <dbReference type="ARBA" id="ARBA00004141"/>
    </source>
</evidence>
<name>A0AAW0C352_9AGAR</name>
<comment type="caution">
    <text evidence="9">The sequence shown here is derived from an EMBL/GenBank/DDBJ whole genome shotgun (WGS) entry which is preliminary data.</text>
</comment>
<dbReference type="GO" id="GO:0016020">
    <property type="term" value="C:membrane"/>
    <property type="evidence" value="ECO:0007669"/>
    <property type="project" value="UniProtKB-SubCell"/>
</dbReference>
<keyword evidence="4" id="KW-0067">ATP-binding</keyword>
<dbReference type="SUPFAM" id="SSF81665">
    <property type="entry name" value="Calcium ATPase, transmembrane domain M"/>
    <property type="match status" value="1"/>
</dbReference>
<dbReference type="AlphaFoldDB" id="A0AAW0C352"/>
<dbReference type="InterPro" id="IPR059000">
    <property type="entry name" value="ATPase_P-type_domA"/>
</dbReference>